<reference evidence="4" key="2">
    <citation type="submission" date="2017-02" db="UniProtKB">
        <authorList>
            <consortium name="WormBaseParasite"/>
        </authorList>
    </citation>
    <scope>IDENTIFICATION</scope>
</reference>
<dbReference type="AlphaFoldDB" id="A0A0K0CX38"/>
<dbReference type="Proteomes" id="UP000035642">
    <property type="component" value="Unassembled WGS sequence"/>
</dbReference>
<keyword evidence="2" id="KW-0732">Signal</keyword>
<protein>
    <submittedName>
        <fullName evidence="4">BAR domain-containing protein</fullName>
    </submittedName>
</protein>
<feature type="coiled-coil region" evidence="1">
    <location>
        <begin position="109"/>
        <end position="136"/>
    </location>
</feature>
<evidence type="ECO:0000256" key="1">
    <source>
        <dbReference type="SAM" id="Coils"/>
    </source>
</evidence>
<keyword evidence="3" id="KW-1185">Reference proteome</keyword>
<feature type="signal peptide" evidence="2">
    <location>
        <begin position="1"/>
        <end position="22"/>
    </location>
</feature>
<accession>A0A0K0CX38</accession>
<dbReference type="InterPro" id="IPR027267">
    <property type="entry name" value="AH/BAR_dom_sf"/>
</dbReference>
<organism evidence="3 4">
    <name type="scientific">Angiostrongylus cantonensis</name>
    <name type="common">Rat lungworm</name>
    <dbReference type="NCBI Taxonomy" id="6313"/>
    <lineage>
        <taxon>Eukaryota</taxon>
        <taxon>Metazoa</taxon>
        <taxon>Ecdysozoa</taxon>
        <taxon>Nematoda</taxon>
        <taxon>Chromadorea</taxon>
        <taxon>Rhabditida</taxon>
        <taxon>Rhabditina</taxon>
        <taxon>Rhabditomorpha</taxon>
        <taxon>Strongyloidea</taxon>
        <taxon>Metastrongylidae</taxon>
        <taxon>Angiostrongylus</taxon>
    </lineage>
</organism>
<feature type="chain" id="PRO_5005326593" evidence="2">
    <location>
        <begin position="23"/>
        <end position="202"/>
    </location>
</feature>
<sequence>MKGHYVSPTIFLQICLDTLAEAVCCAIQENPKYRKEDFKMQLLPPDGEDENELVASCLKNNPGLDDYKNQNNQIDLYEQRGKEHREYIRRAIRTVQNIRAFIQNDYWVIGIQRTELDTLRREMDFAKSELKAEKDEQLIAVKDHLYKMAALAFEDKLKQLTVMLNELPNNKASHVADFEEWIRCTKKYHEQMALLSAEGGKG</sequence>
<keyword evidence="1" id="KW-0175">Coiled coil</keyword>
<reference evidence="3" key="1">
    <citation type="submission" date="2012-09" db="EMBL/GenBank/DDBJ databases">
        <authorList>
            <person name="Martin A.A."/>
        </authorList>
    </citation>
    <scope>NUCLEOTIDE SEQUENCE</scope>
</reference>
<dbReference type="WBParaSite" id="ACAC_0000208601-mRNA-1">
    <property type="protein sequence ID" value="ACAC_0000208601-mRNA-1"/>
    <property type="gene ID" value="ACAC_0000208601"/>
</dbReference>
<name>A0A0K0CX38_ANGCA</name>
<dbReference type="Gene3D" id="1.20.1270.60">
    <property type="entry name" value="Arfaptin homology (AH) domain/BAR domain"/>
    <property type="match status" value="1"/>
</dbReference>
<dbReference type="SUPFAM" id="SSF103657">
    <property type="entry name" value="BAR/IMD domain-like"/>
    <property type="match status" value="1"/>
</dbReference>
<evidence type="ECO:0000313" key="3">
    <source>
        <dbReference type="Proteomes" id="UP000035642"/>
    </source>
</evidence>
<proteinExistence type="predicted"/>
<evidence type="ECO:0000313" key="4">
    <source>
        <dbReference type="WBParaSite" id="ACAC_0000208601-mRNA-1"/>
    </source>
</evidence>
<evidence type="ECO:0000256" key="2">
    <source>
        <dbReference type="SAM" id="SignalP"/>
    </source>
</evidence>